<accession>A9WG24</accession>
<keyword evidence="1" id="KW-0812">Transmembrane</keyword>
<feature type="transmembrane region" description="Helical" evidence="1">
    <location>
        <begin position="128"/>
        <end position="150"/>
    </location>
</feature>
<feature type="transmembrane region" description="Helical" evidence="1">
    <location>
        <begin position="7"/>
        <end position="32"/>
    </location>
</feature>
<feature type="transmembrane region" description="Helical" evidence="1">
    <location>
        <begin position="52"/>
        <end position="74"/>
    </location>
</feature>
<dbReference type="InParanoid" id="A9WG24"/>
<dbReference type="RefSeq" id="WP_012258831.1">
    <property type="nucleotide sequence ID" value="NC_010175.1"/>
</dbReference>
<keyword evidence="3" id="KW-1185">Reference proteome</keyword>
<dbReference type="AlphaFoldDB" id="A9WG24"/>
<evidence type="ECO:0000313" key="3">
    <source>
        <dbReference type="Proteomes" id="UP000002008"/>
    </source>
</evidence>
<feature type="transmembrane region" description="Helical" evidence="1">
    <location>
        <begin position="86"/>
        <end position="108"/>
    </location>
</feature>
<organism evidence="2 3">
    <name type="scientific">Chloroflexus aurantiacus (strain ATCC 29366 / DSM 635 / J-10-fl)</name>
    <dbReference type="NCBI Taxonomy" id="324602"/>
    <lineage>
        <taxon>Bacteria</taxon>
        <taxon>Bacillati</taxon>
        <taxon>Chloroflexota</taxon>
        <taxon>Chloroflexia</taxon>
        <taxon>Chloroflexales</taxon>
        <taxon>Chloroflexineae</taxon>
        <taxon>Chloroflexaceae</taxon>
        <taxon>Chloroflexus</taxon>
    </lineage>
</organism>
<dbReference type="Proteomes" id="UP000002008">
    <property type="component" value="Chromosome"/>
</dbReference>
<dbReference type="KEGG" id="cau:Caur_2979"/>
<protein>
    <submittedName>
        <fullName evidence="2">Uncharacterized protein</fullName>
    </submittedName>
</protein>
<gene>
    <name evidence="2" type="ordered locus">Caur_2979</name>
</gene>
<dbReference type="EMBL" id="CP000909">
    <property type="protein sequence ID" value="ABY36178.1"/>
    <property type="molecule type" value="Genomic_DNA"/>
</dbReference>
<keyword evidence="1" id="KW-0472">Membrane</keyword>
<keyword evidence="1" id="KW-1133">Transmembrane helix</keyword>
<evidence type="ECO:0000256" key="1">
    <source>
        <dbReference type="SAM" id="Phobius"/>
    </source>
</evidence>
<sequence>MRYLKPFLVVLLLPLAGLWWFGSNVLITEWLLGHSEGFQRFVIWLISTLQSSGYVTIILLGVGYVLISLLEMLLWPTGTLTRRWGVSALIFWLALVGIEAIGTFNGYSIRYTGMLAIDGMPPPEWGRWLSGIPVALLCAFAPEGLIRWALLQVWAWWRQWSVRPVVVSKG</sequence>
<dbReference type="HOGENOM" id="CLU_1567923_0_0_0"/>
<proteinExistence type="predicted"/>
<name>A9WG24_CHLAA</name>
<reference evidence="3" key="1">
    <citation type="journal article" date="2011" name="BMC Genomics">
        <title>Complete genome sequence of the filamentous anoxygenic phototrophic bacterium Chloroflexus aurantiacus.</title>
        <authorList>
            <person name="Tang K.H."/>
            <person name="Barry K."/>
            <person name="Chertkov O."/>
            <person name="Dalin E."/>
            <person name="Han C.S."/>
            <person name="Hauser L.J."/>
            <person name="Honchak B.M."/>
            <person name="Karbach L.E."/>
            <person name="Land M.L."/>
            <person name="Lapidus A."/>
            <person name="Larimer F.W."/>
            <person name="Mikhailova N."/>
            <person name="Pitluck S."/>
            <person name="Pierson B.K."/>
            <person name="Blankenship R.E."/>
        </authorList>
    </citation>
    <scope>NUCLEOTIDE SEQUENCE [LARGE SCALE GENOMIC DNA]</scope>
    <source>
        <strain evidence="3">ATCC 29366 / DSM 635 / J-10-fl</strain>
    </source>
</reference>
<evidence type="ECO:0000313" key="2">
    <source>
        <dbReference type="EMBL" id="ABY36178.1"/>
    </source>
</evidence>
<dbReference type="EnsemblBacteria" id="ABY36178">
    <property type="protein sequence ID" value="ABY36178"/>
    <property type="gene ID" value="Caur_2979"/>
</dbReference>